<dbReference type="EMBL" id="HQ630627">
    <property type="protein sequence ID" value="AEH03702.1"/>
    <property type="molecule type" value="Genomic_DNA"/>
</dbReference>
<dbReference type="Proteomes" id="UP000008388">
    <property type="component" value="Segment"/>
</dbReference>
<evidence type="ECO:0000313" key="2">
    <source>
        <dbReference type="Proteomes" id="UP000008388"/>
    </source>
</evidence>
<name>F8SJB5_BPPA3</name>
<keyword evidence="2" id="KW-1185">Reference proteome</keyword>
<evidence type="ECO:0000313" key="1">
    <source>
        <dbReference type="EMBL" id="AEH03702.1"/>
    </source>
</evidence>
<reference evidence="1 2" key="1">
    <citation type="journal article" date="2011" name="Microbiology">
        <title>The Pseudomonas aeruginosa generalized transducing phage phiPA3 is a new member of the phiKZ-like group of 'jumbo' phages, and infects model laboratory strains and clinical isolates from cystic fibrosis patients.</title>
        <authorList>
            <person name="Monson R."/>
            <person name="Foulds I."/>
            <person name="Foweraker J."/>
            <person name="Welch M."/>
            <person name="Salmond G.P."/>
        </authorList>
    </citation>
    <scope>NUCLEOTIDE SEQUENCE [LARGE SCALE GENOMIC DNA]</scope>
</reference>
<organism evidence="1 2">
    <name type="scientific">Pseudomonas phage PhiPA3</name>
    <name type="common">Pseudomonas aeruginosa phage PhiPA3</name>
    <dbReference type="NCBI Taxonomy" id="998086"/>
    <lineage>
        <taxon>Viruses</taxon>
        <taxon>Duplodnaviria</taxon>
        <taxon>Heunggongvirae</taxon>
        <taxon>Uroviricota</taxon>
        <taxon>Caudoviricetes</taxon>
        <taxon>Chimalliviridae</taxon>
        <taxon>Miltoncavirus</taxon>
        <taxon>Miltoncavirus PhiPA3</taxon>
    </lineage>
</organism>
<dbReference type="KEGG" id="vg:26643807"/>
<proteinExistence type="predicted"/>
<dbReference type="GeneID" id="26643807"/>
<dbReference type="RefSeq" id="YP_009217358.1">
    <property type="nucleotide sequence ID" value="NC_028999.1"/>
</dbReference>
<organismHost>
    <name type="scientific">Pseudomonas aeruginosa</name>
    <dbReference type="NCBI Taxonomy" id="287"/>
</organismHost>
<gene>
    <name evidence="1" type="primary">279</name>
</gene>
<sequence>MSSDKSKKQYRHHHEQRHVKAQVAIWRFYNQQAASLDDRRLGRMRKEHALNCGRSHCMLCVNPRRTWGRKTLAEKVADIRFKEQQ</sequence>
<dbReference type="OrthoDB" id="40896at10239"/>
<accession>F8SJB5</accession>
<protein>
    <submittedName>
        <fullName evidence="1">Uncharacterized protein 279</fullName>
    </submittedName>
</protein>